<reference evidence="1 2" key="1">
    <citation type="submission" date="2018-08" db="EMBL/GenBank/DDBJ databases">
        <title>Draft genome sequences of two Aspergillus turcosus clinical strains isolated from bronchoalveolar lavage fluid: one azole-susceptible and the other azole-resistant.</title>
        <authorList>
            <person name="Parent-Michaud M."/>
            <person name="Dufresne P.J."/>
            <person name="Fournier E."/>
            <person name="Martineau C."/>
            <person name="Moreira S."/>
            <person name="Perkins V."/>
            <person name="De Repentigny L."/>
            <person name="Dufresne S.F."/>
        </authorList>
    </citation>
    <scope>NUCLEOTIDE SEQUENCE [LARGE SCALE GENOMIC DNA]</scope>
    <source>
        <strain evidence="1">HMR AF 1038</strain>
    </source>
</reference>
<comment type="caution">
    <text evidence="1">The sequence shown here is derived from an EMBL/GenBank/DDBJ whole genome shotgun (WGS) entry which is preliminary data.</text>
</comment>
<dbReference type="AlphaFoldDB" id="A0A421D4F9"/>
<proteinExistence type="predicted"/>
<evidence type="ECO:0000313" key="2">
    <source>
        <dbReference type="Proteomes" id="UP000215289"/>
    </source>
</evidence>
<keyword evidence="2" id="KW-1185">Reference proteome</keyword>
<evidence type="ECO:0008006" key="3">
    <source>
        <dbReference type="Google" id="ProtNLM"/>
    </source>
</evidence>
<name>A0A421D4F9_9EURO</name>
<dbReference type="OrthoDB" id="9986881at2759"/>
<accession>A0A421D4F9</accession>
<evidence type="ECO:0000313" key="1">
    <source>
        <dbReference type="EMBL" id="RLL96988.1"/>
    </source>
</evidence>
<sequence length="223" mass="24345">MYQPSPSVADSVSPTSVSLPATPSPCYIPSEVPNALSTSFNQVPETLPLGYTMSPTRTACSLLTDIQHQYLAPSAPSLAMGTNCASPAILDSLHSATGKALNIMTSPSRFEAETLLDIFFDKVRGSKYTVSREMFQLFLDVVYCSVPVSCDWNIPYIDTISKFHVYMAVAVGLRMKTEGHPTERQLLEICYRLALEAAEAPDFWSLPLSAEAAMLFTLFAQVS</sequence>
<dbReference type="STRING" id="1245748.A0A421D4F9"/>
<protein>
    <recommendedName>
        <fullName evidence="3">Transcription factor domain-containing protein</fullName>
    </recommendedName>
</protein>
<organism evidence="1 2">
    <name type="scientific">Aspergillus turcosus</name>
    <dbReference type="NCBI Taxonomy" id="1245748"/>
    <lineage>
        <taxon>Eukaryota</taxon>
        <taxon>Fungi</taxon>
        <taxon>Dikarya</taxon>
        <taxon>Ascomycota</taxon>
        <taxon>Pezizomycotina</taxon>
        <taxon>Eurotiomycetes</taxon>
        <taxon>Eurotiomycetidae</taxon>
        <taxon>Eurotiales</taxon>
        <taxon>Aspergillaceae</taxon>
        <taxon>Aspergillus</taxon>
        <taxon>Aspergillus subgen. Fumigati</taxon>
    </lineage>
</organism>
<gene>
    <name evidence="1" type="ORF">CFD26_102197</name>
</gene>
<dbReference type="Proteomes" id="UP000215289">
    <property type="component" value="Unassembled WGS sequence"/>
</dbReference>
<dbReference type="EMBL" id="NIDN02000092">
    <property type="protein sequence ID" value="RLL96988.1"/>
    <property type="molecule type" value="Genomic_DNA"/>
</dbReference>